<reference evidence="1" key="1">
    <citation type="submission" date="2014-05" db="EMBL/GenBank/DDBJ databases">
        <title>The genome and life-stage specific transcriptomes of Globodera pallida elucidate key aspects of plant parasitism by a cyst nematode.</title>
        <authorList>
            <person name="Cotton J.A."/>
            <person name="Lilley C.J."/>
            <person name="Jones L.M."/>
            <person name="Kikuchi T."/>
            <person name="Reid A.J."/>
            <person name="Thorpe P."/>
            <person name="Tsai I.J."/>
            <person name="Beasley H."/>
            <person name="Blok V."/>
            <person name="Cock P.J.A."/>
            <person name="Van den Akker S.E."/>
            <person name="Holroyd N."/>
            <person name="Hunt M."/>
            <person name="Mantelin S."/>
            <person name="Naghra H."/>
            <person name="Pain A."/>
            <person name="Palomares-Rius J.E."/>
            <person name="Zarowiecki M."/>
            <person name="Berriman M."/>
            <person name="Jones J.T."/>
            <person name="Urwin P.E."/>
        </authorList>
    </citation>
    <scope>NUCLEOTIDE SEQUENCE [LARGE SCALE GENOMIC DNA]</scope>
    <source>
        <strain evidence="1">Lindley</strain>
    </source>
</reference>
<accession>A0A183C2H4</accession>
<name>A0A183C2H4_GLOPA</name>
<evidence type="ECO:0000313" key="2">
    <source>
        <dbReference type="WBParaSite" id="GPLIN_000706800"/>
    </source>
</evidence>
<organism evidence="1 2">
    <name type="scientific">Globodera pallida</name>
    <name type="common">Potato cyst nematode worm</name>
    <name type="synonym">Heterodera pallida</name>
    <dbReference type="NCBI Taxonomy" id="36090"/>
    <lineage>
        <taxon>Eukaryota</taxon>
        <taxon>Metazoa</taxon>
        <taxon>Ecdysozoa</taxon>
        <taxon>Nematoda</taxon>
        <taxon>Chromadorea</taxon>
        <taxon>Rhabditida</taxon>
        <taxon>Tylenchina</taxon>
        <taxon>Tylenchomorpha</taxon>
        <taxon>Tylenchoidea</taxon>
        <taxon>Heteroderidae</taxon>
        <taxon>Heteroderinae</taxon>
        <taxon>Globodera</taxon>
    </lineage>
</organism>
<proteinExistence type="predicted"/>
<protein>
    <submittedName>
        <fullName evidence="2">SVMP</fullName>
    </submittedName>
</protein>
<sequence>SVVVHSGLNGVDNKYPTYFGQC</sequence>
<evidence type="ECO:0000313" key="1">
    <source>
        <dbReference type="Proteomes" id="UP000050741"/>
    </source>
</evidence>
<reference evidence="2" key="2">
    <citation type="submission" date="2016-06" db="UniProtKB">
        <authorList>
            <consortium name="WormBaseParasite"/>
        </authorList>
    </citation>
    <scope>IDENTIFICATION</scope>
</reference>
<keyword evidence="1" id="KW-1185">Reference proteome</keyword>
<dbReference type="AlphaFoldDB" id="A0A183C2H4"/>
<dbReference type="WBParaSite" id="GPLIN_000706800">
    <property type="protein sequence ID" value="GPLIN_000706800"/>
    <property type="gene ID" value="GPLIN_000706800"/>
</dbReference>
<dbReference type="Proteomes" id="UP000050741">
    <property type="component" value="Unassembled WGS sequence"/>
</dbReference>